<reference evidence="2 3" key="1">
    <citation type="submission" date="2014-11" db="EMBL/GenBank/DDBJ databases">
        <title>Comparative genomics of Methylobacterium species.</title>
        <authorList>
            <person name="Chaudhry V."/>
            <person name="Patil P.B."/>
        </authorList>
    </citation>
    <scope>NUCLEOTIDE SEQUENCE [LARGE SCALE GENOMIC DNA]</scope>
    <source>
        <strain evidence="2 3">SE3.6</strain>
    </source>
</reference>
<dbReference type="EMBL" id="JTHG01000020">
    <property type="protein sequence ID" value="KMO26375.1"/>
    <property type="molecule type" value="Genomic_DNA"/>
</dbReference>
<gene>
    <name evidence="2" type="ORF">QR79_02810</name>
</gene>
<organism evidence="2 3">
    <name type="scientific">Methylobacterium indicum</name>
    <dbReference type="NCBI Taxonomy" id="1775910"/>
    <lineage>
        <taxon>Bacteria</taxon>
        <taxon>Pseudomonadati</taxon>
        <taxon>Pseudomonadota</taxon>
        <taxon>Alphaproteobacteria</taxon>
        <taxon>Hyphomicrobiales</taxon>
        <taxon>Methylobacteriaceae</taxon>
        <taxon>Methylobacterium</taxon>
    </lineage>
</organism>
<evidence type="ECO:0000313" key="3">
    <source>
        <dbReference type="Proteomes" id="UP000036471"/>
    </source>
</evidence>
<keyword evidence="3" id="KW-1185">Reference proteome</keyword>
<proteinExistence type="predicted"/>
<comment type="caution">
    <text evidence="2">The sequence shown here is derived from an EMBL/GenBank/DDBJ whole genome shotgun (WGS) entry which is preliminary data.</text>
</comment>
<dbReference type="SMART" id="SM00953">
    <property type="entry name" value="RES"/>
    <property type="match status" value="1"/>
</dbReference>
<protein>
    <recommendedName>
        <fullName evidence="1">RES domain-containing protein</fullName>
    </recommendedName>
</protein>
<accession>A0ABR5HI43</accession>
<feature type="domain" description="RES" evidence="1">
    <location>
        <begin position="71"/>
        <end position="200"/>
    </location>
</feature>
<dbReference type="Proteomes" id="UP000036471">
    <property type="component" value="Unassembled WGS sequence"/>
</dbReference>
<dbReference type="Pfam" id="PF08808">
    <property type="entry name" value="RES"/>
    <property type="match status" value="1"/>
</dbReference>
<name>A0ABR5HI43_9HYPH</name>
<dbReference type="InterPro" id="IPR014914">
    <property type="entry name" value="RES_dom"/>
</dbReference>
<evidence type="ECO:0000313" key="2">
    <source>
        <dbReference type="EMBL" id="KMO26375.1"/>
    </source>
</evidence>
<sequence length="218" mass="23893">MPTTEIAQQRTVRLIPTAYYKPPVLKALVDSEEELEALAELEAMTCRRLSDAAVAASQHFDRWGHTFISAAFTYTRPTGNRFNDAAIGGWYAAFTDRTALEEVAFHRTRELLNIGHLHDQVQYVALHASFIGKFHDLRGVDPRPECLDPDPGVGYPAGQALARDLRGAGGRGILYPSARHPGGTCIVALQPNVVQDVSPGAKWKLTWAGSVEWAAETV</sequence>
<evidence type="ECO:0000259" key="1">
    <source>
        <dbReference type="SMART" id="SM00953"/>
    </source>
</evidence>